<protein>
    <recommendedName>
        <fullName evidence="3">Phage protein</fullName>
    </recommendedName>
</protein>
<name>A0ABU0A7J9_STRDY</name>
<reference evidence="1 2" key="1">
    <citation type="submission" date="2023-07" db="EMBL/GenBank/DDBJ databases">
        <title>Genomic Encyclopedia of Type Strains, Phase IV (KMG-IV): sequencing the most valuable type-strain genomes for metagenomic binning, comparative biology and taxonomic classification.</title>
        <authorList>
            <person name="Goeker M."/>
        </authorList>
    </citation>
    <scope>NUCLEOTIDE SEQUENCE [LARGE SCALE GENOMIC DNA]</scope>
    <source>
        <strain evidence="1 2">DSM 23147</strain>
    </source>
</reference>
<keyword evidence="2" id="KW-1185">Reference proteome</keyword>
<sequence>MIKKDVYENKLQIDYFSDSYYQFEEDFYKYSTLDIPLPFLTDAILREMAMTHKRYFKLNKENAKDCRDHYFYFKISTQPENKLVRIFQYQKHSSKLVEKK</sequence>
<dbReference type="RefSeq" id="WP_046177513.1">
    <property type="nucleotide sequence ID" value="NZ_CP044102.1"/>
</dbReference>
<comment type="caution">
    <text evidence="1">The sequence shown here is derived from an EMBL/GenBank/DDBJ whole genome shotgun (WGS) entry which is preliminary data.</text>
</comment>
<evidence type="ECO:0000313" key="2">
    <source>
        <dbReference type="Proteomes" id="UP001237071"/>
    </source>
</evidence>
<dbReference type="Pfam" id="PF19385">
    <property type="entry name" value="DUF5960"/>
    <property type="match status" value="1"/>
</dbReference>
<gene>
    <name evidence="1" type="ORF">J2S26_000529</name>
</gene>
<dbReference type="GeneID" id="83691172"/>
<dbReference type="Proteomes" id="UP001237071">
    <property type="component" value="Unassembled WGS sequence"/>
</dbReference>
<proteinExistence type="predicted"/>
<evidence type="ECO:0008006" key="3">
    <source>
        <dbReference type="Google" id="ProtNLM"/>
    </source>
</evidence>
<accession>A0ABU0A7J9</accession>
<dbReference type="EMBL" id="JAUSTL010000003">
    <property type="protein sequence ID" value="MDQ0262457.1"/>
    <property type="molecule type" value="Genomic_DNA"/>
</dbReference>
<dbReference type="InterPro" id="IPR046004">
    <property type="entry name" value="DUF5960"/>
</dbReference>
<organism evidence="1 2">
    <name type="scientific">Streptococcus dysgalactiae</name>
    <dbReference type="NCBI Taxonomy" id="1334"/>
    <lineage>
        <taxon>Bacteria</taxon>
        <taxon>Bacillati</taxon>
        <taxon>Bacillota</taxon>
        <taxon>Bacilli</taxon>
        <taxon>Lactobacillales</taxon>
        <taxon>Streptococcaceae</taxon>
        <taxon>Streptococcus</taxon>
    </lineage>
</organism>
<evidence type="ECO:0000313" key="1">
    <source>
        <dbReference type="EMBL" id="MDQ0262457.1"/>
    </source>
</evidence>